<dbReference type="Proteomes" id="UP000184335">
    <property type="component" value="Unassembled WGS sequence"/>
</dbReference>
<name>A0A1M6APE0_9FLAO</name>
<evidence type="ECO:0000259" key="1">
    <source>
        <dbReference type="SMART" id="SM01235"/>
    </source>
</evidence>
<proteinExistence type="predicted"/>
<dbReference type="Pfam" id="PF14376">
    <property type="entry name" value="Haem_bd"/>
    <property type="match status" value="1"/>
</dbReference>
<dbReference type="AlphaFoldDB" id="A0A1M6APE0"/>
<dbReference type="SMART" id="SM01235">
    <property type="entry name" value="Haem_bd"/>
    <property type="match status" value="1"/>
</dbReference>
<reference evidence="2 3" key="1">
    <citation type="submission" date="2016-11" db="EMBL/GenBank/DDBJ databases">
        <authorList>
            <person name="Jaros S."/>
            <person name="Januszkiewicz K."/>
            <person name="Wedrychowicz H."/>
        </authorList>
    </citation>
    <scope>NUCLEOTIDE SEQUENCE [LARGE SCALE GENOMIC DNA]</scope>
    <source>
        <strain evidence="2 3">DSM 25479</strain>
    </source>
</reference>
<sequence length="153" mass="17723">MMKKLLDILYWSLIVFALIQFIPVDRTNKPVKKSENFIDLMQTPPEIAELLKNSCYDCHSNETVYPDYAYVAPISWSLKNHINSGRRHLNFSEWGTYNDYLKQNMLQNSSADIIEKRMPLPGYVAQHPDARLSEAQSKLLVSYFDGLLKSGNY</sequence>
<gene>
    <name evidence="2" type="ORF">SAMN05443429_101359</name>
</gene>
<accession>A0A1M6APE0</accession>
<dbReference type="EMBL" id="FQYI01000001">
    <property type="protein sequence ID" value="SHI38063.1"/>
    <property type="molecule type" value="Genomic_DNA"/>
</dbReference>
<protein>
    <submittedName>
        <fullName evidence="2">Haem-binding domain-containing protein</fullName>
    </submittedName>
</protein>
<dbReference type="STRING" id="1118202.SAMN05443429_101359"/>
<evidence type="ECO:0000313" key="3">
    <source>
        <dbReference type="Proteomes" id="UP000184335"/>
    </source>
</evidence>
<feature type="domain" description="Haem-binding" evidence="1">
    <location>
        <begin position="13"/>
        <end position="148"/>
    </location>
</feature>
<dbReference type="RefSeq" id="WP_317615151.1">
    <property type="nucleotide sequence ID" value="NZ_FQYI01000001.1"/>
</dbReference>
<dbReference type="InterPro" id="IPR025992">
    <property type="entry name" value="Haem-bd"/>
</dbReference>
<keyword evidence="3" id="KW-1185">Reference proteome</keyword>
<organism evidence="2 3">
    <name type="scientific">Cruoricaptor ignavus</name>
    <dbReference type="NCBI Taxonomy" id="1118202"/>
    <lineage>
        <taxon>Bacteria</taxon>
        <taxon>Pseudomonadati</taxon>
        <taxon>Bacteroidota</taxon>
        <taxon>Flavobacteriia</taxon>
        <taxon>Flavobacteriales</taxon>
        <taxon>Weeksellaceae</taxon>
        <taxon>Cruoricaptor</taxon>
    </lineage>
</organism>
<evidence type="ECO:0000313" key="2">
    <source>
        <dbReference type="EMBL" id="SHI38063.1"/>
    </source>
</evidence>